<evidence type="ECO:0000256" key="6">
    <source>
        <dbReference type="ARBA" id="ARBA00023266"/>
    </source>
</evidence>
<sequence>MSELRQLPSVDQLVSTEAMTESITRYGRSLTVEAVRYVFEHLRSTFKPGGSVPAESSLISMVVKQLETWTAITLHSVINATGVILHTNLGRAPISNSALQAVNEIASAYSSLEYDIDKGRRGSRSVHAEDYLKRLTGAEAALIVNNNAAAVLLILTVLSNRRKVLIARSQLVEIGGGFRIPDVMKQSGAKLFEIGTTNRVHLHDYQQAIEDQSIKLVMRAHRSNFQIVGFTSEPSLADIVGVAHQAGIPVVDDLGSGTLLDTSEFGLGHEPMVQESLAADVDLV</sequence>
<dbReference type="InterPro" id="IPR015424">
    <property type="entry name" value="PyrdxlP-dep_Trfase"/>
</dbReference>
<organism evidence="8">
    <name type="scientific">marine sediment metagenome</name>
    <dbReference type="NCBI Taxonomy" id="412755"/>
    <lineage>
        <taxon>unclassified sequences</taxon>
        <taxon>metagenomes</taxon>
        <taxon>ecological metagenomes</taxon>
    </lineage>
</organism>
<dbReference type="InterPro" id="IPR018319">
    <property type="entry name" value="SelA-like"/>
</dbReference>
<feature type="domain" description="L-seryl-tRNA selenium transferase N-terminal" evidence="7">
    <location>
        <begin position="4"/>
        <end position="38"/>
    </location>
</feature>
<proteinExistence type="inferred from homology"/>
<evidence type="ECO:0000256" key="4">
    <source>
        <dbReference type="ARBA" id="ARBA00022898"/>
    </source>
</evidence>
<keyword evidence="3" id="KW-0808">Transferase</keyword>
<dbReference type="AlphaFoldDB" id="X0RIW2"/>
<dbReference type="InterPro" id="IPR025862">
    <property type="entry name" value="SelA_trans_N_dom"/>
</dbReference>
<dbReference type="GO" id="GO:0001514">
    <property type="term" value="P:selenocysteine incorporation"/>
    <property type="evidence" value="ECO:0007669"/>
    <property type="project" value="InterPro"/>
</dbReference>
<dbReference type="GO" id="GO:0005737">
    <property type="term" value="C:cytoplasm"/>
    <property type="evidence" value="ECO:0007669"/>
    <property type="project" value="InterPro"/>
</dbReference>
<keyword evidence="5" id="KW-0648">Protein biosynthesis</keyword>
<dbReference type="Pfam" id="PF12390">
    <property type="entry name" value="Se-cys_synth_N"/>
    <property type="match status" value="1"/>
</dbReference>
<dbReference type="PANTHER" id="PTHR32328">
    <property type="entry name" value="L-SERYL-TRNA(SEC) SELENIUM TRANSFERASE"/>
    <property type="match status" value="1"/>
</dbReference>
<dbReference type="Gene3D" id="3.40.640.10">
    <property type="entry name" value="Type I PLP-dependent aspartate aminotransferase-like (Major domain)"/>
    <property type="match status" value="1"/>
</dbReference>
<evidence type="ECO:0000313" key="8">
    <source>
        <dbReference type="EMBL" id="GAF68784.1"/>
    </source>
</evidence>
<evidence type="ECO:0000256" key="2">
    <source>
        <dbReference type="ARBA" id="ARBA00022490"/>
    </source>
</evidence>
<dbReference type="InterPro" id="IPR015421">
    <property type="entry name" value="PyrdxlP-dep_Trfase_major"/>
</dbReference>
<accession>X0RIW2</accession>
<name>X0RIW2_9ZZZZ</name>
<evidence type="ECO:0000256" key="1">
    <source>
        <dbReference type="ARBA" id="ARBA00001933"/>
    </source>
</evidence>
<dbReference type="GO" id="GO:0004125">
    <property type="term" value="F:L-seryl-tRNA(Sec) selenium transferase activity"/>
    <property type="evidence" value="ECO:0007669"/>
    <property type="project" value="InterPro"/>
</dbReference>
<dbReference type="NCBIfam" id="TIGR00474">
    <property type="entry name" value="selA"/>
    <property type="match status" value="1"/>
</dbReference>
<comment type="cofactor">
    <cofactor evidence="1">
        <name>pyridoxal 5'-phosphate</name>
        <dbReference type="ChEBI" id="CHEBI:597326"/>
    </cofactor>
</comment>
<comment type="caution">
    <text evidence="8">The sequence shown here is derived from an EMBL/GenBank/DDBJ whole genome shotgun (WGS) entry which is preliminary data.</text>
</comment>
<keyword evidence="6" id="KW-0711">Selenium</keyword>
<dbReference type="Pfam" id="PF03841">
    <property type="entry name" value="SelA"/>
    <property type="match status" value="1"/>
</dbReference>
<protein>
    <recommendedName>
        <fullName evidence="7">L-seryl-tRNA selenium transferase N-terminal domain-containing protein</fullName>
    </recommendedName>
</protein>
<dbReference type="PANTHER" id="PTHR32328:SF0">
    <property type="entry name" value="L-SERYL-TRNA(SEC) SELENIUM TRANSFERASE"/>
    <property type="match status" value="1"/>
</dbReference>
<feature type="non-terminal residue" evidence="8">
    <location>
        <position position="284"/>
    </location>
</feature>
<dbReference type="HAMAP" id="MF_00423">
    <property type="entry name" value="SelA"/>
    <property type="match status" value="1"/>
</dbReference>
<evidence type="ECO:0000256" key="5">
    <source>
        <dbReference type="ARBA" id="ARBA00022917"/>
    </source>
</evidence>
<dbReference type="EMBL" id="BARS01007736">
    <property type="protein sequence ID" value="GAF68784.1"/>
    <property type="molecule type" value="Genomic_DNA"/>
</dbReference>
<gene>
    <name evidence="8" type="ORF">S01H1_14847</name>
</gene>
<keyword evidence="2" id="KW-0963">Cytoplasm</keyword>
<dbReference type="InterPro" id="IPR004534">
    <property type="entry name" value="SelA_trans"/>
</dbReference>
<evidence type="ECO:0000259" key="7">
    <source>
        <dbReference type="Pfam" id="PF12390"/>
    </source>
</evidence>
<evidence type="ECO:0000256" key="3">
    <source>
        <dbReference type="ARBA" id="ARBA00022679"/>
    </source>
</evidence>
<keyword evidence="4" id="KW-0663">Pyridoxal phosphate</keyword>
<dbReference type="SUPFAM" id="SSF53383">
    <property type="entry name" value="PLP-dependent transferases"/>
    <property type="match status" value="1"/>
</dbReference>
<reference evidence="8" key="1">
    <citation type="journal article" date="2014" name="Front. Microbiol.">
        <title>High frequency of phylogenetically diverse reductive dehalogenase-homologous genes in deep subseafloor sedimentary metagenomes.</title>
        <authorList>
            <person name="Kawai M."/>
            <person name="Futagami T."/>
            <person name="Toyoda A."/>
            <person name="Takaki Y."/>
            <person name="Nishi S."/>
            <person name="Hori S."/>
            <person name="Arai W."/>
            <person name="Tsubouchi T."/>
            <person name="Morono Y."/>
            <person name="Uchiyama I."/>
            <person name="Ito T."/>
            <person name="Fujiyama A."/>
            <person name="Inagaki F."/>
            <person name="Takami H."/>
        </authorList>
    </citation>
    <scope>NUCLEOTIDE SEQUENCE</scope>
    <source>
        <strain evidence="8">Expedition CK06-06</strain>
    </source>
</reference>